<comment type="caution">
    <text evidence="1">The sequence shown here is derived from an EMBL/GenBank/DDBJ whole genome shotgun (WGS) entry which is preliminary data.</text>
</comment>
<dbReference type="EMBL" id="JBEXPZ010000031">
    <property type="protein sequence ID" value="MET9847524.1"/>
    <property type="molecule type" value="Genomic_DNA"/>
</dbReference>
<evidence type="ECO:0000313" key="1">
    <source>
        <dbReference type="EMBL" id="MET9847524.1"/>
    </source>
</evidence>
<organism evidence="1 2">
    <name type="scientific">Streptomyces ossamyceticus</name>
    <dbReference type="NCBI Taxonomy" id="249581"/>
    <lineage>
        <taxon>Bacteria</taxon>
        <taxon>Bacillati</taxon>
        <taxon>Actinomycetota</taxon>
        <taxon>Actinomycetes</taxon>
        <taxon>Kitasatosporales</taxon>
        <taxon>Streptomycetaceae</taxon>
        <taxon>Streptomyces</taxon>
    </lineage>
</organism>
<evidence type="ECO:0000313" key="2">
    <source>
        <dbReference type="Proteomes" id="UP001550210"/>
    </source>
</evidence>
<name>A0ABV2V120_9ACTN</name>
<accession>A0ABV2V120</accession>
<dbReference type="RefSeq" id="WP_355398845.1">
    <property type="nucleotide sequence ID" value="NZ_JBEXPZ010000031.1"/>
</dbReference>
<reference evidence="1 2" key="1">
    <citation type="submission" date="2024-06" db="EMBL/GenBank/DDBJ databases">
        <title>The Natural Products Discovery Center: Release of the First 8490 Sequenced Strains for Exploring Actinobacteria Biosynthetic Diversity.</title>
        <authorList>
            <person name="Kalkreuter E."/>
            <person name="Kautsar S.A."/>
            <person name="Yang D."/>
            <person name="Bader C.D."/>
            <person name="Teijaro C.N."/>
            <person name="Fluegel L."/>
            <person name="Davis C.M."/>
            <person name="Simpson J.R."/>
            <person name="Lauterbach L."/>
            <person name="Steele A.D."/>
            <person name="Gui C."/>
            <person name="Meng S."/>
            <person name="Li G."/>
            <person name="Viehrig K."/>
            <person name="Ye F."/>
            <person name="Su P."/>
            <person name="Kiefer A.F."/>
            <person name="Nichols A."/>
            <person name="Cepeda A.J."/>
            <person name="Yan W."/>
            <person name="Fan B."/>
            <person name="Jiang Y."/>
            <person name="Adhikari A."/>
            <person name="Zheng C.-J."/>
            <person name="Schuster L."/>
            <person name="Cowan T.M."/>
            <person name="Smanski M.J."/>
            <person name="Chevrette M.G."/>
            <person name="De Carvalho L.P.S."/>
            <person name="Shen B."/>
        </authorList>
    </citation>
    <scope>NUCLEOTIDE SEQUENCE [LARGE SCALE GENOMIC DNA]</scope>
    <source>
        <strain evidence="1 2">NPDC006434</strain>
    </source>
</reference>
<gene>
    <name evidence="1" type="ORF">ABZZ21_23840</name>
</gene>
<dbReference type="Proteomes" id="UP001550210">
    <property type="component" value="Unassembled WGS sequence"/>
</dbReference>
<protein>
    <submittedName>
        <fullName evidence="1">Uncharacterized protein</fullName>
    </submittedName>
</protein>
<proteinExistence type="predicted"/>
<keyword evidence="2" id="KW-1185">Reference proteome</keyword>
<sequence length="101" mass="11133">MIVPTEEPTWAVGLHKKQGGVYGPVTGWRLAGNGVKPVINNERVPPGVKFLDVFRGTELDAAKVAAMMELREMAERATNAEQFEVVERAAAWVMNWEPRGA</sequence>